<evidence type="ECO:0000313" key="2">
    <source>
        <dbReference type="EMBL" id="KAJ6827217.1"/>
    </source>
</evidence>
<reference evidence="2" key="2">
    <citation type="submission" date="2023-04" db="EMBL/GenBank/DDBJ databases">
        <authorList>
            <person name="Bruccoleri R.E."/>
            <person name="Oakeley E.J."/>
            <person name="Faust A.-M."/>
            <person name="Dessus-Babus S."/>
            <person name="Altorfer M."/>
            <person name="Burckhardt D."/>
            <person name="Oertli M."/>
            <person name="Naumann U."/>
            <person name="Petersen F."/>
            <person name="Wong J."/>
        </authorList>
    </citation>
    <scope>NUCLEOTIDE SEQUENCE</scope>
    <source>
        <strain evidence="2">GSM-AAB239-AS_SAM_17_03QT</strain>
        <tissue evidence="2">Leaf</tissue>
    </source>
</reference>
<feature type="compositionally biased region" description="Polar residues" evidence="1">
    <location>
        <begin position="78"/>
        <end position="87"/>
    </location>
</feature>
<evidence type="ECO:0000313" key="3">
    <source>
        <dbReference type="Proteomes" id="UP001140949"/>
    </source>
</evidence>
<feature type="region of interest" description="Disordered" evidence="1">
    <location>
        <begin position="50"/>
        <end position="98"/>
    </location>
</feature>
<organism evidence="2 3">
    <name type="scientific">Iris pallida</name>
    <name type="common">Sweet iris</name>
    <dbReference type="NCBI Taxonomy" id="29817"/>
    <lineage>
        <taxon>Eukaryota</taxon>
        <taxon>Viridiplantae</taxon>
        <taxon>Streptophyta</taxon>
        <taxon>Embryophyta</taxon>
        <taxon>Tracheophyta</taxon>
        <taxon>Spermatophyta</taxon>
        <taxon>Magnoliopsida</taxon>
        <taxon>Liliopsida</taxon>
        <taxon>Asparagales</taxon>
        <taxon>Iridaceae</taxon>
        <taxon>Iridoideae</taxon>
        <taxon>Irideae</taxon>
        <taxon>Iris</taxon>
    </lineage>
</organism>
<reference evidence="2" key="1">
    <citation type="journal article" date="2023" name="GigaByte">
        <title>Genome assembly of the bearded iris, Iris pallida Lam.</title>
        <authorList>
            <person name="Bruccoleri R.E."/>
            <person name="Oakeley E.J."/>
            <person name="Faust A.M.E."/>
            <person name="Altorfer M."/>
            <person name="Dessus-Babus S."/>
            <person name="Burckhardt D."/>
            <person name="Oertli M."/>
            <person name="Naumann U."/>
            <person name="Petersen F."/>
            <person name="Wong J."/>
        </authorList>
    </citation>
    <scope>NUCLEOTIDE SEQUENCE</scope>
    <source>
        <strain evidence="2">GSM-AAB239-AS_SAM_17_03QT</strain>
    </source>
</reference>
<sequence length="120" mass="12655">MNVPSPALSRFLHLEPLEVDPVSAELLSEPDLTVSPSHVPLRLVQATHAAGATQEMSGTVPATRAVRTPTSRPYFRQAPSSCQSSDSARAEPPPPRNSSCVAASLFVVADHSADPSRLSS</sequence>
<evidence type="ECO:0000256" key="1">
    <source>
        <dbReference type="SAM" id="MobiDB-lite"/>
    </source>
</evidence>
<dbReference type="Proteomes" id="UP001140949">
    <property type="component" value="Unassembled WGS sequence"/>
</dbReference>
<proteinExistence type="predicted"/>
<dbReference type="EMBL" id="JANAVB010020400">
    <property type="protein sequence ID" value="KAJ6827217.1"/>
    <property type="molecule type" value="Genomic_DNA"/>
</dbReference>
<comment type="caution">
    <text evidence="2">The sequence shown here is derived from an EMBL/GenBank/DDBJ whole genome shotgun (WGS) entry which is preliminary data.</text>
</comment>
<keyword evidence="3" id="KW-1185">Reference proteome</keyword>
<accession>A0AAX6GFZ8</accession>
<gene>
    <name evidence="2" type="ORF">M6B38_368220</name>
</gene>
<name>A0AAX6GFZ8_IRIPA</name>
<dbReference type="AlphaFoldDB" id="A0AAX6GFZ8"/>
<protein>
    <submittedName>
        <fullName evidence="2">Extensin</fullName>
    </submittedName>
</protein>